<feature type="transmembrane region" description="Helical" evidence="1">
    <location>
        <begin position="20"/>
        <end position="42"/>
    </location>
</feature>
<dbReference type="AlphaFoldDB" id="A0A366JLY5"/>
<keyword evidence="3" id="KW-1185">Reference proteome</keyword>
<dbReference type="Proteomes" id="UP000252731">
    <property type="component" value="Unassembled WGS sequence"/>
</dbReference>
<evidence type="ECO:0000313" key="3">
    <source>
        <dbReference type="Proteomes" id="UP000252731"/>
    </source>
</evidence>
<dbReference type="InterPro" id="IPR035406">
    <property type="entry name" value="DUF5412"/>
</dbReference>
<keyword evidence="1" id="KW-0812">Transmembrane</keyword>
<organism evidence="2 3">
    <name type="scientific">Cytobacillus firmus</name>
    <name type="common">Bacillus firmus</name>
    <dbReference type="NCBI Taxonomy" id="1399"/>
    <lineage>
        <taxon>Bacteria</taxon>
        <taxon>Bacillati</taxon>
        <taxon>Bacillota</taxon>
        <taxon>Bacilli</taxon>
        <taxon>Bacillales</taxon>
        <taxon>Bacillaceae</taxon>
        <taxon>Cytobacillus</taxon>
    </lineage>
</organism>
<gene>
    <name evidence="2" type="ORF">DFO70_1175</name>
</gene>
<dbReference type="Pfam" id="PF17428">
    <property type="entry name" value="DUF5412"/>
    <property type="match status" value="1"/>
</dbReference>
<proteinExistence type="predicted"/>
<comment type="caution">
    <text evidence="2">The sequence shown here is derived from an EMBL/GenBank/DDBJ whole genome shotgun (WGS) entry which is preliminary data.</text>
</comment>
<keyword evidence="1" id="KW-1133">Transmembrane helix</keyword>
<dbReference type="RefSeq" id="WP_113885096.1">
    <property type="nucleotide sequence ID" value="NZ_QNSF01000017.1"/>
</dbReference>
<keyword evidence="1" id="KW-0472">Membrane</keyword>
<sequence length="135" mass="15766">MKPKKLEFKNEKKKSYKKILKVIIIIGVLFFSLIGYGVYWAFYDMNRLPKGKYLTEKISPDGKYTLKAYITNGGATTTYAIRGELVFNEKNNKTKNIYWNSGEDIAKITWTDFDTVVINDHSLNVPNDKYDYRNQ</sequence>
<protein>
    <recommendedName>
        <fullName evidence="4">DUF5412 domain-containing protein</fullName>
    </recommendedName>
</protein>
<evidence type="ECO:0000313" key="2">
    <source>
        <dbReference type="EMBL" id="RBP87817.1"/>
    </source>
</evidence>
<name>A0A366JLY5_CYTFI</name>
<dbReference type="OrthoDB" id="2357451at2"/>
<accession>A0A366JLY5</accession>
<evidence type="ECO:0008006" key="4">
    <source>
        <dbReference type="Google" id="ProtNLM"/>
    </source>
</evidence>
<evidence type="ECO:0000256" key="1">
    <source>
        <dbReference type="SAM" id="Phobius"/>
    </source>
</evidence>
<dbReference type="EMBL" id="QNSF01000017">
    <property type="protein sequence ID" value="RBP87817.1"/>
    <property type="molecule type" value="Genomic_DNA"/>
</dbReference>
<reference evidence="2 3" key="1">
    <citation type="submission" date="2018-06" db="EMBL/GenBank/DDBJ databases">
        <title>Freshwater and sediment microbial communities from various areas in North America, analyzing microbe dynamics in response to fracking.</title>
        <authorList>
            <person name="Lamendella R."/>
        </authorList>
    </citation>
    <scope>NUCLEOTIDE SEQUENCE [LARGE SCALE GENOMIC DNA]</scope>
    <source>
        <strain evidence="2 3">14_TX</strain>
    </source>
</reference>